<dbReference type="PRINTS" id="PR00081">
    <property type="entry name" value="GDHRDH"/>
</dbReference>
<dbReference type="Pfam" id="PF00106">
    <property type="entry name" value="adh_short"/>
    <property type="match status" value="1"/>
</dbReference>
<dbReference type="SMART" id="SM00822">
    <property type="entry name" value="PKS_KR"/>
    <property type="match status" value="1"/>
</dbReference>
<keyword evidence="2 4" id="KW-0560">Oxidoreductase</keyword>
<dbReference type="InterPro" id="IPR020904">
    <property type="entry name" value="Sc_DH/Rdtase_CS"/>
</dbReference>
<dbReference type="InterPro" id="IPR036291">
    <property type="entry name" value="NAD(P)-bd_dom_sf"/>
</dbReference>
<reference evidence="4" key="1">
    <citation type="submission" date="2019-03" db="EMBL/GenBank/DDBJ databases">
        <authorList>
            <person name="Hao L."/>
        </authorList>
    </citation>
    <scope>NUCLEOTIDE SEQUENCE</scope>
</reference>
<evidence type="ECO:0000256" key="2">
    <source>
        <dbReference type="ARBA" id="ARBA00023002"/>
    </source>
</evidence>
<protein>
    <submittedName>
        <fullName evidence="4">Putative oxidoreductase SadH (Dehydrogenases with different specificities (Related to short-chain alcohol dehydrogenases))</fullName>
        <ecNumber evidence="4">1.-.-.-</ecNumber>
    </submittedName>
</protein>
<proteinExistence type="inferred from homology"/>
<evidence type="ECO:0000256" key="1">
    <source>
        <dbReference type="ARBA" id="ARBA00006484"/>
    </source>
</evidence>
<dbReference type="GO" id="GO:0016491">
    <property type="term" value="F:oxidoreductase activity"/>
    <property type="evidence" value="ECO:0007669"/>
    <property type="project" value="UniProtKB-KW"/>
</dbReference>
<dbReference type="Gene3D" id="3.40.50.720">
    <property type="entry name" value="NAD(P)-binding Rossmann-like Domain"/>
    <property type="match status" value="1"/>
</dbReference>
<dbReference type="PRINTS" id="PR00080">
    <property type="entry name" value="SDRFAMILY"/>
</dbReference>
<dbReference type="InterPro" id="IPR057326">
    <property type="entry name" value="KR_dom"/>
</dbReference>
<organism evidence="4">
    <name type="scientific">anaerobic digester metagenome</name>
    <dbReference type="NCBI Taxonomy" id="1263854"/>
    <lineage>
        <taxon>unclassified sequences</taxon>
        <taxon>metagenomes</taxon>
        <taxon>ecological metagenomes</taxon>
    </lineage>
</organism>
<name>A0A485LW07_9ZZZZ</name>
<dbReference type="AlphaFoldDB" id="A0A485LW07"/>
<feature type="domain" description="Ketoreductase" evidence="3">
    <location>
        <begin position="28"/>
        <end position="211"/>
    </location>
</feature>
<sequence length="301" mass="32790">MRKTKKYNTDYYFRGGSLKKFMKVLAKKTAAITGAASGIGRALALNLAGEGCNLALADIDEPGLKETSGLIGAAVNVSTHVVDVARHEQVLGFAEEAARYHGGVDLVINNAGVALGDFLETVPLEDFQWLFGINFWGVVHGTMAFLPYLRKRPEGHIVNISSMNGIIPNPNNGPYCAAKFAVKGYTETLAQEMHGTNIRVSCVHPGGIKTNIARNARFNHAMFSLTKEKSVSIYEKEIFRTTADRAAKVIIAGIKRNKRRILIGADAKVLDLLTRLFPVTAVTLSCLASRYIAKSYACRED</sequence>
<comment type="similarity">
    <text evidence="1">Belongs to the short-chain dehydrogenases/reductases (SDR) family.</text>
</comment>
<dbReference type="EC" id="1.-.-.-" evidence="4"/>
<dbReference type="EMBL" id="CAADRM010000046">
    <property type="protein sequence ID" value="VFU12542.1"/>
    <property type="molecule type" value="Genomic_DNA"/>
</dbReference>
<dbReference type="FunFam" id="3.40.50.720:FF:000084">
    <property type="entry name" value="Short-chain dehydrogenase reductase"/>
    <property type="match status" value="1"/>
</dbReference>
<dbReference type="SUPFAM" id="SSF51735">
    <property type="entry name" value="NAD(P)-binding Rossmann-fold domains"/>
    <property type="match status" value="1"/>
</dbReference>
<dbReference type="PANTHER" id="PTHR43391:SF82">
    <property type="entry name" value="OXIDOREDUCTASE SADH-RELATED"/>
    <property type="match status" value="1"/>
</dbReference>
<dbReference type="PANTHER" id="PTHR43391">
    <property type="entry name" value="RETINOL DEHYDROGENASE-RELATED"/>
    <property type="match status" value="1"/>
</dbReference>
<dbReference type="CDD" id="cd05233">
    <property type="entry name" value="SDR_c"/>
    <property type="match status" value="1"/>
</dbReference>
<dbReference type="PROSITE" id="PS00061">
    <property type="entry name" value="ADH_SHORT"/>
    <property type="match status" value="1"/>
</dbReference>
<accession>A0A485LW07</accession>
<evidence type="ECO:0000259" key="3">
    <source>
        <dbReference type="SMART" id="SM00822"/>
    </source>
</evidence>
<evidence type="ECO:0000313" key="4">
    <source>
        <dbReference type="EMBL" id="VFU12542.1"/>
    </source>
</evidence>
<gene>
    <name evidence="4" type="primary">sadH</name>
    <name evidence="4" type="ORF">SCFA_140027</name>
</gene>
<dbReference type="InterPro" id="IPR002347">
    <property type="entry name" value="SDR_fam"/>
</dbReference>